<sequence length="107" mass="12451">MVLDIRWRNATYAPLGLHGGQNVWRTQFDAARVAAIAVPWLPLIPHEVNDVELLWELIWNGILHLTDTCAPATRSRPRTLEPPWFDPEVRRLLRRRNRAWRGFGPPV</sequence>
<dbReference type="Proteomes" id="UP000272942">
    <property type="component" value="Unassembled WGS sequence"/>
</dbReference>
<reference evidence="1 2" key="2">
    <citation type="submission" date="2018-11" db="EMBL/GenBank/DDBJ databases">
        <authorList>
            <consortium name="Pathogen Informatics"/>
        </authorList>
    </citation>
    <scope>NUCLEOTIDE SEQUENCE [LARGE SCALE GENOMIC DNA]</scope>
    <source>
        <strain evidence="1 2">Egypt</strain>
    </source>
</reference>
<reference evidence="3" key="1">
    <citation type="submission" date="2016-06" db="UniProtKB">
        <authorList>
            <consortium name="WormBaseParasite"/>
        </authorList>
    </citation>
    <scope>IDENTIFICATION</scope>
</reference>
<evidence type="ECO:0000313" key="3">
    <source>
        <dbReference type="WBParaSite" id="ECPE_0000313701-mRNA-1"/>
    </source>
</evidence>
<dbReference type="AlphaFoldDB" id="A0A183A849"/>
<evidence type="ECO:0000313" key="2">
    <source>
        <dbReference type="Proteomes" id="UP000272942"/>
    </source>
</evidence>
<dbReference type="EMBL" id="UZAN01040123">
    <property type="protein sequence ID" value="VDP68519.1"/>
    <property type="molecule type" value="Genomic_DNA"/>
</dbReference>
<name>A0A183A849_9TREM</name>
<dbReference type="WBParaSite" id="ECPE_0000313701-mRNA-1">
    <property type="protein sequence ID" value="ECPE_0000313701-mRNA-1"/>
    <property type="gene ID" value="ECPE_0000313701"/>
</dbReference>
<keyword evidence="2" id="KW-1185">Reference proteome</keyword>
<evidence type="ECO:0000313" key="1">
    <source>
        <dbReference type="EMBL" id="VDP68519.1"/>
    </source>
</evidence>
<proteinExistence type="predicted"/>
<organism evidence="3">
    <name type="scientific">Echinostoma caproni</name>
    <dbReference type="NCBI Taxonomy" id="27848"/>
    <lineage>
        <taxon>Eukaryota</taxon>
        <taxon>Metazoa</taxon>
        <taxon>Spiralia</taxon>
        <taxon>Lophotrochozoa</taxon>
        <taxon>Platyhelminthes</taxon>
        <taxon>Trematoda</taxon>
        <taxon>Digenea</taxon>
        <taxon>Plagiorchiida</taxon>
        <taxon>Echinostomata</taxon>
        <taxon>Echinostomatoidea</taxon>
        <taxon>Echinostomatidae</taxon>
        <taxon>Echinostoma</taxon>
    </lineage>
</organism>
<gene>
    <name evidence="1" type="ORF">ECPE_LOCUS3134</name>
</gene>
<protein>
    <submittedName>
        <fullName evidence="3">DDE_3 domain-containing protein</fullName>
    </submittedName>
</protein>
<accession>A0A183A849</accession>